<dbReference type="InterPro" id="IPR036457">
    <property type="entry name" value="PPM-type-like_dom_sf"/>
</dbReference>
<feature type="domain" description="PPM-type phosphatase" evidence="4">
    <location>
        <begin position="314"/>
        <end position="534"/>
    </location>
</feature>
<feature type="region of interest" description="Disordered" evidence="2">
    <location>
        <begin position="1"/>
        <end position="20"/>
    </location>
</feature>
<keyword evidence="1 5" id="KW-0378">Hydrolase</keyword>
<evidence type="ECO:0000313" key="6">
    <source>
        <dbReference type="Proteomes" id="UP001595765"/>
    </source>
</evidence>
<evidence type="ECO:0000259" key="4">
    <source>
        <dbReference type="SMART" id="SM00331"/>
    </source>
</evidence>
<keyword evidence="6" id="KW-1185">Reference proteome</keyword>
<dbReference type="SMART" id="SM00065">
    <property type="entry name" value="GAF"/>
    <property type="match status" value="1"/>
</dbReference>
<organism evidence="5 6">
    <name type="scientific">Streptomyces polygonati</name>
    <dbReference type="NCBI Taxonomy" id="1617087"/>
    <lineage>
        <taxon>Bacteria</taxon>
        <taxon>Bacillati</taxon>
        <taxon>Actinomycetota</taxon>
        <taxon>Actinomycetes</taxon>
        <taxon>Kitasatosporales</taxon>
        <taxon>Streptomycetaceae</taxon>
        <taxon>Streptomyces</taxon>
    </lineage>
</organism>
<name>A0ABV8HJP0_9ACTN</name>
<dbReference type="PANTHER" id="PTHR43156:SF2">
    <property type="entry name" value="STAGE II SPORULATION PROTEIN E"/>
    <property type="match status" value="1"/>
</dbReference>
<dbReference type="SUPFAM" id="SSF55781">
    <property type="entry name" value="GAF domain-like"/>
    <property type="match status" value="1"/>
</dbReference>
<comment type="caution">
    <text evidence="5">The sequence shown here is derived from an EMBL/GenBank/DDBJ whole genome shotgun (WGS) entry which is preliminary data.</text>
</comment>
<accession>A0ABV8HJP0</accession>
<dbReference type="Gene3D" id="3.60.40.10">
    <property type="entry name" value="PPM-type phosphatase domain"/>
    <property type="match status" value="1"/>
</dbReference>
<dbReference type="SUPFAM" id="SSF81606">
    <property type="entry name" value="PP2C-like"/>
    <property type="match status" value="1"/>
</dbReference>
<proteinExistence type="predicted"/>
<dbReference type="InterPro" id="IPR001932">
    <property type="entry name" value="PPM-type_phosphatase-like_dom"/>
</dbReference>
<sequence length="553" mass="56789">MTVYAKRGIEPAGETAPGATWQRTPFPVLLVGADGVVRQANDEAVTLLPRALAGAELTEAAPSWLVTAHQRLTGGDRGAGAGRPVKGPVGERSFEAHPSAPDSTGAVAWWLVDDTELRLAADALSVERERTAFLAEASDLLVSPLSPERCGEVAARLAATHLADAAVVVAPSAARRLPVASCVRGAEPVSRAAAGDPAAVPGLAEALRGFPPGPARRTDPAGLPDWVVPAGFGEVGSVIVTPLPGQGAPAGALILLRRAGAAAFTDTEETFARLFAGRAGAAMSAARLAAEQTSITETLMRELMPPRIGHVGGVDFAARYAAARPGERVGGDFYDLHPGAGPGAETLVVLGDVCGKGLDAAVLTGKIRNTLHALLPLAGDHQRVLSLLNGALLSSHHTRFATLLLASTSRHGPDVRLRLTSAGHPAPLVVRTDGRVEAVPTRGTLVGAMPTVAARTETVTLAPGETCVLFTDGITEARGGPGGGEFFGETRLRRALSHVAGRPPEAVVERLMTLASRWVGDGRHDDMAAVAITAPRGTHLSAVGGHGPGRFTG</sequence>
<dbReference type="EMBL" id="JBHSBB010000007">
    <property type="protein sequence ID" value="MFC4031106.1"/>
    <property type="molecule type" value="Genomic_DNA"/>
</dbReference>
<dbReference type="RefSeq" id="WP_386426983.1">
    <property type="nucleotide sequence ID" value="NZ_JBHSBB010000007.1"/>
</dbReference>
<dbReference type="Proteomes" id="UP001595765">
    <property type="component" value="Unassembled WGS sequence"/>
</dbReference>
<dbReference type="SMART" id="SM00331">
    <property type="entry name" value="PP2C_SIG"/>
    <property type="match status" value="1"/>
</dbReference>
<evidence type="ECO:0000259" key="3">
    <source>
        <dbReference type="SMART" id="SM00065"/>
    </source>
</evidence>
<dbReference type="PANTHER" id="PTHR43156">
    <property type="entry name" value="STAGE II SPORULATION PROTEIN E-RELATED"/>
    <property type="match status" value="1"/>
</dbReference>
<dbReference type="Gene3D" id="3.30.450.40">
    <property type="match status" value="1"/>
</dbReference>
<dbReference type="Pfam" id="PF07228">
    <property type="entry name" value="SpoIIE"/>
    <property type="match status" value="1"/>
</dbReference>
<dbReference type="InterPro" id="IPR052016">
    <property type="entry name" value="Bact_Sigma-Reg"/>
</dbReference>
<dbReference type="GO" id="GO:0004722">
    <property type="term" value="F:protein serine/threonine phosphatase activity"/>
    <property type="evidence" value="ECO:0007669"/>
    <property type="project" value="UniProtKB-EC"/>
</dbReference>
<dbReference type="InterPro" id="IPR003018">
    <property type="entry name" value="GAF"/>
</dbReference>
<evidence type="ECO:0000313" key="5">
    <source>
        <dbReference type="EMBL" id="MFC4031106.1"/>
    </source>
</evidence>
<evidence type="ECO:0000256" key="1">
    <source>
        <dbReference type="ARBA" id="ARBA00022801"/>
    </source>
</evidence>
<protein>
    <submittedName>
        <fullName evidence="5">PP2C family protein-serine/threonine phosphatase</fullName>
        <ecNumber evidence="5">3.1.3.16</ecNumber>
    </submittedName>
</protein>
<feature type="domain" description="GAF" evidence="3">
    <location>
        <begin position="145"/>
        <end position="293"/>
    </location>
</feature>
<dbReference type="EC" id="3.1.3.16" evidence="5"/>
<gene>
    <name evidence="5" type="ORF">ACFO3J_06430</name>
</gene>
<evidence type="ECO:0000256" key="2">
    <source>
        <dbReference type="SAM" id="MobiDB-lite"/>
    </source>
</evidence>
<feature type="region of interest" description="Disordered" evidence="2">
    <location>
        <begin position="73"/>
        <end position="100"/>
    </location>
</feature>
<dbReference type="InterPro" id="IPR029016">
    <property type="entry name" value="GAF-like_dom_sf"/>
</dbReference>
<reference evidence="6" key="1">
    <citation type="journal article" date="2019" name="Int. J. Syst. Evol. Microbiol.">
        <title>The Global Catalogue of Microorganisms (GCM) 10K type strain sequencing project: providing services to taxonomists for standard genome sequencing and annotation.</title>
        <authorList>
            <consortium name="The Broad Institute Genomics Platform"/>
            <consortium name="The Broad Institute Genome Sequencing Center for Infectious Disease"/>
            <person name="Wu L."/>
            <person name="Ma J."/>
        </authorList>
    </citation>
    <scope>NUCLEOTIDE SEQUENCE [LARGE SCALE GENOMIC DNA]</scope>
    <source>
        <strain evidence="6">CGMCC 4.7237</strain>
    </source>
</reference>